<dbReference type="PRINTS" id="PR00502">
    <property type="entry name" value="NUDIXFAMILY"/>
</dbReference>
<feature type="domain" description="Nudix hydrolase" evidence="5">
    <location>
        <begin position="127"/>
        <end position="267"/>
    </location>
</feature>
<accession>A0ABW2AYH0</accession>
<comment type="caution">
    <text evidence="6">The sequence shown here is derived from an EMBL/GenBank/DDBJ whole genome shotgun (WGS) entry which is preliminary data.</text>
</comment>
<evidence type="ECO:0000256" key="1">
    <source>
        <dbReference type="ARBA" id="ARBA00001946"/>
    </source>
</evidence>
<dbReference type="Pfam" id="PF00293">
    <property type="entry name" value="NUDIX"/>
    <property type="match status" value="2"/>
</dbReference>
<protein>
    <submittedName>
        <fullName evidence="6">NUDIX domain-containing protein</fullName>
    </submittedName>
</protein>
<evidence type="ECO:0000313" key="7">
    <source>
        <dbReference type="Proteomes" id="UP001596356"/>
    </source>
</evidence>
<comment type="similarity">
    <text evidence="2 4">Belongs to the Nudix hydrolase family.</text>
</comment>
<dbReference type="PROSITE" id="PS00893">
    <property type="entry name" value="NUDIX_BOX"/>
    <property type="match status" value="1"/>
</dbReference>
<organism evidence="6 7">
    <name type="scientific">Branchiibius cervicis</name>
    <dbReference type="NCBI Taxonomy" id="908252"/>
    <lineage>
        <taxon>Bacteria</taxon>
        <taxon>Bacillati</taxon>
        <taxon>Actinomycetota</taxon>
        <taxon>Actinomycetes</taxon>
        <taxon>Micrococcales</taxon>
        <taxon>Dermacoccaceae</taxon>
        <taxon>Branchiibius</taxon>
    </lineage>
</organism>
<gene>
    <name evidence="6" type="ORF">ACFQBT_17350</name>
</gene>
<dbReference type="PROSITE" id="PS51462">
    <property type="entry name" value="NUDIX"/>
    <property type="match status" value="2"/>
</dbReference>
<evidence type="ECO:0000256" key="3">
    <source>
        <dbReference type="ARBA" id="ARBA00022801"/>
    </source>
</evidence>
<dbReference type="PANTHER" id="PTHR43046:SF14">
    <property type="entry name" value="MUTT_NUDIX FAMILY PROTEIN"/>
    <property type="match status" value="1"/>
</dbReference>
<evidence type="ECO:0000259" key="5">
    <source>
        <dbReference type="PROSITE" id="PS51462"/>
    </source>
</evidence>
<comment type="cofactor">
    <cofactor evidence="1">
        <name>Mg(2+)</name>
        <dbReference type="ChEBI" id="CHEBI:18420"/>
    </cofactor>
</comment>
<feature type="domain" description="Nudix hydrolase" evidence="5">
    <location>
        <begin position="1"/>
        <end position="125"/>
    </location>
</feature>
<keyword evidence="7" id="KW-1185">Reference proteome</keyword>
<dbReference type="CDD" id="cd04690">
    <property type="entry name" value="NUDIX_Hydrolase"/>
    <property type="match status" value="1"/>
</dbReference>
<dbReference type="PANTHER" id="PTHR43046">
    <property type="entry name" value="GDP-MANNOSE MANNOSYL HYDROLASE"/>
    <property type="match status" value="1"/>
</dbReference>
<evidence type="ECO:0000256" key="4">
    <source>
        <dbReference type="RuleBase" id="RU003476"/>
    </source>
</evidence>
<name>A0ABW2AYH0_9MICO</name>
<dbReference type="InterPro" id="IPR020084">
    <property type="entry name" value="NUDIX_hydrolase_CS"/>
</dbReference>
<dbReference type="CDD" id="cd04685">
    <property type="entry name" value="NUDIX_Hydrolase"/>
    <property type="match status" value="1"/>
</dbReference>
<keyword evidence="3 4" id="KW-0378">Hydrolase</keyword>
<reference evidence="7" key="1">
    <citation type="journal article" date="2019" name="Int. J. Syst. Evol. Microbiol.">
        <title>The Global Catalogue of Microorganisms (GCM) 10K type strain sequencing project: providing services to taxonomists for standard genome sequencing and annotation.</title>
        <authorList>
            <consortium name="The Broad Institute Genomics Platform"/>
            <consortium name="The Broad Institute Genome Sequencing Center for Infectious Disease"/>
            <person name="Wu L."/>
            <person name="Ma J."/>
        </authorList>
    </citation>
    <scope>NUCLEOTIDE SEQUENCE [LARGE SCALE GENOMIC DNA]</scope>
    <source>
        <strain evidence="7">NBRC 106593</strain>
    </source>
</reference>
<dbReference type="InterPro" id="IPR000086">
    <property type="entry name" value="NUDIX_hydrolase_dom"/>
</dbReference>
<dbReference type="Gene3D" id="3.90.79.10">
    <property type="entry name" value="Nucleoside Triphosphate Pyrophosphohydrolase"/>
    <property type="match status" value="2"/>
</dbReference>
<dbReference type="InterPro" id="IPR015797">
    <property type="entry name" value="NUDIX_hydrolase-like_dom_sf"/>
</dbReference>
<evidence type="ECO:0000256" key="2">
    <source>
        <dbReference type="ARBA" id="ARBA00005582"/>
    </source>
</evidence>
<dbReference type="EMBL" id="JBHSWJ010000002">
    <property type="protein sequence ID" value="MFC6715485.1"/>
    <property type="molecule type" value="Genomic_DNA"/>
</dbReference>
<sequence>MAALTTDPHGRILLVRKQTSQMFMQPGGKPEPGEDSLSALRRELQEELQVDVPASALSPVGEFETDTANEPGHVLHSQVFRLHLDQPVTASAEIAEARWFTLDEADALGDRLAPLARKLLPRLAAPRLRESVRALILDERDKVLLVRFQFGPARFWANPGGGIEAGEDRLTALQRELREEVGLDVDTLGPEVWTKTAYFPMNGCDGQVDHIHLVRTSHFTPKPEFTDQQLRDEGVQEIRWWSVDEILNSTEVFAPRALRELLPDVLRRVPDQPLTIAGF</sequence>
<dbReference type="InterPro" id="IPR020476">
    <property type="entry name" value="Nudix_hydrolase"/>
</dbReference>
<dbReference type="Proteomes" id="UP001596356">
    <property type="component" value="Unassembled WGS sequence"/>
</dbReference>
<evidence type="ECO:0000313" key="6">
    <source>
        <dbReference type="EMBL" id="MFC6715485.1"/>
    </source>
</evidence>
<proteinExistence type="inferred from homology"/>
<dbReference type="SUPFAM" id="SSF55811">
    <property type="entry name" value="Nudix"/>
    <property type="match status" value="2"/>
</dbReference>